<dbReference type="HOGENOM" id="CLU_2568036_0_0_11"/>
<dbReference type="STRING" id="1035195.HMPREF9997_02851"/>
<evidence type="ECO:0000256" key="1">
    <source>
        <dbReference type="SAM" id="Phobius"/>
    </source>
</evidence>
<comment type="caution">
    <text evidence="3">The sequence shown here is derived from an EMBL/GenBank/DDBJ whole genome shotgun (WGS) entry which is preliminary data.</text>
</comment>
<protein>
    <recommendedName>
        <fullName evidence="2">EccD-like transmembrane domain-containing protein</fullName>
    </recommendedName>
</protein>
<dbReference type="PATRIC" id="fig|1035195.3.peg.2558"/>
<dbReference type="InterPro" id="IPR044049">
    <property type="entry name" value="EccD_transm"/>
</dbReference>
<keyword evidence="1" id="KW-0812">Transmembrane</keyword>
<feature type="transmembrane region" description="Helical" evidence="1">
    <location>
        <begin position="57"/>
        <end position="77"/>
    </location>
</feature>
<name>L1M8Z8_9CORY</name>
<gene>
    <name evidence="3" type="ORF">HMPREF9997_02851</name>
</gene>
<keyword evidence="1" id="KW-0472">Membrane</keyword>
<proteinExistence type="predicted"/>
<dbReference type="RefSeq" id="WP_006062654.1">
    <property type="nucleotide sequence ID" value="NZ_KB290826.1"/>
</dbReference>
<dbReference type="AlphaFoldDB" id="L1M8Z8"/>
<keyword evidence="4" id="KW-1185">Reference proteome</keyword>
<accession>L1M8Z8</accession>
<dbReference type="EMBL" id="AMEM01000044">
    <property type="protein sequence ID" value="EKX87525.1"/>
    <property type="molecule type" value="Genomic_DNA"/>
</dbReference>
<keyword evidence="1" id="KW-1133">Transmembrane helix</keyword>
<sequence>MTSIAAIGLCLLFAGKNTPLLCIGALGALICTTAPLWAHHIKTLSPTTLNWLERFESLAVAATIPLAAHLLGIFSLIRGLG</sequence>
<reference evidence="3 4" key="1">
    <citation type="submission" date="2012-05" db="EMBL/GenBank/DDBJ databases">
        <authorList>
            <person name="Weinstock G."/>
            <person name="Sodergren E."/>
            <person name="Lobos E.A."/>
            <person name="Fulton L."/>
            <person name="Fulton R."/>
            <person name="Courtney L."/>
            <person name="Fronick C."/>
            <person name="O'Laughlin M."/>
            <person name="Godfrey J."/>
            <person name="Wilson R.M."/>
            <person name="Miner T."/>
            <person name="Farmer C."/>
            <person name="Delehaunty K."/>
            <person name="Cordes M."/>
            <person name="Minx P."/>
            <person name="Tomlinson C."/>
            <person name="Chen J."/>
            <person name="Wollam A."/>
            <person name="Pepin K.H."/>
            <person name="Bhonagiri V."/>
            <person name="Zhang X."/>
            <person name="Suruliraj S."/>
            <person name="Warren W."/>
            <person name="Mitreva M."/>
            <person name="Mardis E.R."/>
            <person name="Wilson R.K."/>
        </authorList>
    </citation>
    <scope>NUCLEOTIDE SEQUENCE [LARGE SCALE GENOMIC DNA]</scope>
    <source>
        <strain evidence="3 4">F0235</strain>
    </source>
</reference>
<dbReference type="OrthoDB" id="4426863at2"/>
<evidence type="ECO:0000313" key="3">
    <source>
        <dbReference type="EMBL" id="EKX87525.1"/>
    </source>
</evidence>
<feature type="domain" description="EccD-like transmembrane" evidence="2">
    <location>
        <begin position="6"/>
        <end position="80"/>
    </location>
</feature>
<dbReference type="Pfam" id="PF19053">
    <property type="entry name" value="EccD"/>
    <property type="match status" value="1"/>
</dbReference>
<evidence type="ECO:0000259" key="2">
    <source>
        <dbReference type="Pfam" id="PF19053"/>
    </source>
</evidence>
<dbReference type="Proteomes" id="UP000010445">
    <property type="component" value="Unassembled WGS sequence"/>
</dbReference>
<organism evidence="3 4">
    <name type="scientific">Corynebacterium durum F0235</name>
    <dbReference type="NCBI Taxonomy" id="1035195"/>
    <lineage>
        <taxon>Bacteria</taxon>
        <taxon>Bacillati</taxon>
        <taxon>Actinomycetota</taxon>
        <taxon>Actinomycetes</taxon>
        <taxon>Mycobacteriales</taxon>
        <taxon>Corynebacteriaceae</taxon>
        <taxon>Corynebacterium</taxon>
    </lineage>
</organism>
<evidence type="ECO:0000313" key="4">
    <source>
        <dbReference type="Proteomes" id="UP000010445"/>
    </source>
</evidence>